<dbReference type="EMBL" id="PVWO01000051">
    <property type="protein sequence ID" value="PSB58025.1"/>
    <property type="molecule type" value="Genomic_DNA"/>
</dbReference>
<dbReference type="Proteomes" id="UP000238937">
    <property type="component" value="Unassembled WGS sequence"/>
</dbReference>
<name>A0A2T1GJN3_9CYAN</name>
<dbReference type="InterPro" id="IPR017642">
    <property type="entry name" value="DNA_S_mod_DndB"/>
</dbReference>
<dbReference type="CDD" id="cd16414">
    <property type="entry name" value="dndB_like"/>
    <property type="match status" value="1"/>
</dbReference>
<evidence type="ECO:0000313" key="2">
    <source>
        <dbReference type="Proteomes" id="UP000238937"/>
    </source>
</evidence>
<protein>
    <recommendedName>
        <fullName evidence="3">DGQHR domain-containing protein</fullName>
    </recommendedName>
</protein>
<dbReference type="InterPro" id="IPR017601">
    <property type="entry name" value="DGQHR-contain_dom"/>
</dbReference>
<gene>
    <name evidence="1" type="ORF">C7B77_06305</name>
</gene>
<keyword evidence="2" id="KW-1185">Reference proteome</keyword>
<proteinExistence type="predicted"/>
<organism evidence="1 2">
    <name type="scientific">Chamaesiphon polymorphus CCALA 037</name>
    <dbReference type="NCBI Taxonomy" id="2107692"/>
    <lineage>
        <taxon>Bacteria</taxon>
        <taxon>Bacillati</taxon>
        <taxon>Cyanobacteriota</taxon>
        <taxon>Cyanophyceae</taxon>
        <taxon>Gomontiellales</taxon>
        <taxon>Chamaesiphonaceae</taxon>
        <taxon>Chamaesiphon</taxon>
    </lineage>
</organism>
<evidence type="ECO:0000313" key="1">
    <source>
        <dbReference type="EMBL" id="PSB58025.1"/>
    </source>
</evidence>
<dbReference type="NCBIfam" id="TIGR03187">
    <property type="entry name" value="DGQHR"/>
    <property type="match status" value="2"/>
</dbReference>
<dbReference type="Pfam" id="PF14072">
    <property type="entry name" value="DndB"/>
    <property type="match status" value="1"/>
</dbReference>
<dbReference type="OrthoDB" id="415825at2"/>
<comment type="caution">
    <text evidence="1">The sequence shown here is derived from an EMBL/GenBank/DDBJ whole genome shotgun (WGS) entry which is preliminary data.</text>
</comment>
<sequence>MPASKIPNLQPNEILVQRTNMGGSEAYIGSVTLQWLADRVKYASEMSLLSDRHQPQDKNISIDSDSIEVIQQRPLDWSRQAALVQYLAGRTTHKFPPVLVTIDRDWVDNIHANEWGRGGKATESAAIFMPIDGNNSFGLLDVGESVRIYALDGQHRLMGVQGLMELLRAGELPRYNKERHPVGNKITLAELGTSEEYLESLPQETIGIEFISAVVKGETQLEARRRVRSIFVHVNLMAIALSKGQLAQLDENDGFAIVARQIAVNHPLLKDLPGRNPRVNWDSATVATKTTVLTTLQALQDMAAKYLQYRFPQWKPKAQKGLVPLRPDTAELEVGIEFFSQLFDKLSQFTSYGRLKGEDTSKLRRFSFEIDSGEGHLLFRPVGQVAFAQGVGMAVFKKQMAETEVFRKLDRYDADGGFSNINLPQSLWYGILFDPNKKRILVSGRDLAAKLIVYLLGGVDNDFDRAELRRQVAEARTIGEYAMSFEGELVTPKAVGLPPVLT</sequence>
<dbReference type="AlphaFoldDB" id="A0A2T1GJN3"/>
<accession>A0A2T1GJN3</accession>
<dbReference type="RefSeq" id="WP_106301642.1">
    <property type="nucleotide sequence ID" value="NZ_PVWO01000051.1"/>
</dbReference>
<reference evidence="1 2" key="1">
    <citation type="submission" date="2018-03" db="EMBL/GenBank/DDBJ databases">
        <title>The ancient ancestry and fast evolution of plastids.</title>
        <authorList>
            <person name="Moore K.R."/>
            <person name="Magnabosco C."/>
            <person name="Momper L."/>
            <person name="Gold D.A."/>
            <person name="Bosak T."/>
            <person name="Fournier G.P."/>
        </authorList>
    </citation>
    <scope>NUCLEOTIDE SEQUENCE [LARGE SCALE GENOMIC DNA]</scope>
    <source>
        <strain evidence="1 2">CCALA 037</strain>
    </source>
</reference>
<evidence type="ECO:0008006" key="3">
    <source>
        <dbReference type="Google" id="ProtNLM"/>
    </source>
</evidence>